<protein>
    <submittedName>
        <fullName evidence="2">Uncharacterized protein</fullName>
    </submittedName>
</protein>
<dbReference type="EMBL" id="JACASE010000010">
    <property type="protein sequence ID" value="KAF6431776.1"/>
    <property type="molecule type" value="Genomic_DNA"/>
</dbReference>
<evidence type="ECO:0000313" key="3">
    <source>
        <dbReference type="Proteomes" id="UP000593571"/>
    </source>
</evidence>
<proteinExistence type="predicted"/>
<name>A0A7J8E8Y0_ROUAE</name>
<comment type="caution">
    <text evidence="2">The sequence shown here is derived from an EMBL/GenBank/DDBJ whole genome shotgun (WGS) entry which is preliminary data.</text>
</comment>
<feature type="region of interest" description="Disordered" evidence="1">
    <location>
        <begin position="88"/>
        <end position="135"/>
    </location>
</feature>
<keyword evidence="3" id="KW-1185">Reference proteome</keyword>
<sequence length="186" mass="20483">MTSFFFCGRVTCAPSPPSNRWSMDTRATSVPRPVLVTLRRGQGCSLPQARAKCLTPVTLGFGDGRPPTCLPEQRRFHTNAHLGARWPTWRPQRQKADTAVSPQGRGGKGERPRWFNSGRREDPAPEDGLPLGPARRRRDAARLSFRLWEGPLGGLTSPARVPLQPLCKNTAHGHAGSFVLHLRPPG</sequence>
<evidence type="ECO:0000313" key="2">
    <source>
        <dbReference type="EMBL" id="KAF6431776.1"/>
    </source>
</evidence>
<accession>A0A7J8E8Y0</accession>
<dbReference type="AlphaFoldDB" id="A0A7J8E8Y0"/>
<reference evidence="2 3" key="1">
    <citation type="journal article" date="2020" name="Nature">
        <title>Six reference-quality genomes reveal evolution of bat adaptations.</title>
        <authorList>
            <person name="Jebb D."/>
            <person name="Huang Z."/>
            <person name="Pippel M."/>
            <person name="Hughes G.M."/>
            <person name="Lavrichenko K."/>
            <person name="Devanna P."/>
            <person name="Winkler S."/>
            <person name="Jermiin L.S."/>
            <person name="Skirmuntt E.C."/>
            <person name="Katzourakis A."/>
            <person name="Burkitt-Gray L."/>
            <person name="Ray D.A."/>
            <person name="Sullivan K.A.M."/>
            <person name="Roscito J.G."/>
            <person name="Kirilenko B.M."/>
            <person name="Davalos L.M."/>
            <person name="Corthals A.P."/>
            <person name="Power M.L."/>
            <person name="Jones G."/>
            <person name="Ransome R.D."/>
            <person name="Dechmann D.K.N."/>
            <person name="Locatelli A.G."/>
            <person name="Puechmaille S.J."/>
            <person name="Fedrigo O."/>
            <person name="Jarvis E.D."/>
            <person name="Hiller M."/>
            <person name="Vernes S.C."/>
            <person name="Myers E.W."/>
            <person name="Teeling E.C."/>
        </authorList>
    </citation>
    <scope>NUCLEOTIDE SEQUENCE [LARGE SCALE GENOMIC DNA]</scope>
    <source>
        <strain evidence="2">MRouAeg1</strain>
        <tissue evidence="2">Muscle</tissue>
    </source>
</reference>
<evidence type="ECO:0000256" key="1">
    <source>
        <dbReference type="SAM" id="MobiDB-lite"/>
    </source>
</evidence>
<organism evidence="2 3">
    <name type="scientific">Rousettus aegyptiacus</name>
    <name type="common">Egyptian fruit bat</name>
    <name type="synonym">Pteropus aegyptiacus</name>
    <dbReference type="NCBI Taxonomy" id="9407"/>
    <lineage>
        <taxon>Eukaryota</taxon>
        <taxon>Metazoa</taxon>
        <taxon>Chordata</taxon>
        <taxon>Craniata</taxon>
        <taxon>Vertebrata</taxon>
        <taxon>Euteleostomi</taxon>
        <taxon>Mammalia</taxon>
        <taxon>Eutheria</taxon>
        <taxon>Laurasiatheria</taxon>
        <taxon>Chiroptera</taxon>
        <taxon>Yinpterochiroptera</taxon>
        <taxon>Pteropodoidea</taxon>
        <taxon>Pteropodidae</taxon>
        <taxon>Rousettinae</taxon>
        <taxon>Rousettus</taxon>
    </lineage>
</organism>
<feature type="compositionally biased region" description="Basic and acidic residues" evidence="1">
    <location>
        <begin position="107"/>
        <end position="123"/>
    </location>
</feature>
<dbReference type="Proteomes" id="UP000593571">
    <property type="component" value="Unassembled WGS sequence"/>
</dbReference>
<gene>
    <name evidence="2" type="ORF">HJG63_008252</name>
</gene>